<reference evidence="1 2" key="1">
    <citation type="submission" date="2023-02" db="EMBL/GenBank/DDBJ databases">
        <title>Oceanobacillus kimchii IFOP_LL358 isolated form Alexandrium catenella lab strain.</title>
        <authorList>
            <person name="Gajardo G."/>
            <person name="Ueki S."/>
            <person name="Maruyama F."/>
        </authorList>
    </citation>
    <scope>NUCLEOTIDE SEQUENCE [LARGE SCALE GENOMIC DNA]</scope>
    <source>
        <strain evidence="1 2">IFOP_LL358</strain>
    </source>
</reference>
<sequence length="117" mass="14268">MKFSKEDIVVSKNIPTKQGEIMDIHYQYHSKNNESWEVKKYLVKWNNDNRQTWKNEYELLSLDDMEKKRAHEIDVMLLNLQIDESLKKGREDLFRYYATNLRNVLEEELQRNEKTVD</sequence>
<gene>
    <name evidence="1" type="ORF">MACH08_20350</name>
</gene>
<name>A0ABQ5TKH3_9BACI</name>
<accession>A0ABQ5TKH3</accession>
<organism evidence="1 2">
    <name type="scientific">Oceanobacillus kimchii</name>
    <dbReference type="NCBI Taxonomy" id="746691"/>
    <lineage>
        <taxon>Bacteria</taxon>
        <taxon>Bacillati</taxon>
        <taxon>Bacillota</taxon>
        <taxon>Bacilli</taxon>
        <taxon>Bacillales</taxon>
        <taxon>Bacillaceae</taxon>
        <taxon>Oceanobacillus</taxon>
    </lineage>
</organism>
<proteinExistence type="predicted"/>
<evidence type="ECO:0000313" key="1">
    <source>
        <dbReference type="EMBL" id="GLO66251.1"/>
    </source>
</evidence>
<keyword evidence="2" id="KW-1185">Reference proteome</keyword>
<evidence type="ECO:0000313" key="2">
    <source>
        <dbReference type="Proteomes" id="UP001275436"/>
    </source>
</evidence>
<dbReference type="Proteomes" id="UP001275436">
    <property type="component" value="Unassembled WGS sequence"/>
</dbReference>
<comment type="caution">
    <text evidence="1">The sequence shown here is derived from an EMBL/GenBank/DDBJ whole genome shotgun (WGS) entry which is preliminary data.</text>
</comment>
<protein>
    <submittedName>
        <fullName evidence="1">Uncharacterized protein</fullName>
    </submittedName>
</protein>
<dbReference type="EMBL" id="BSKO01000001">
    <property type="protein sequence ID" value="GLO66251.1"/>
    <property type="molecule type" value="Genomic_DNA"/>
</dbReference>
<dbReference type="RefSeq" id="WP_317958125.1">
    <property type="nucleotide sequence ID" value="NZ_BSKO01000001.1"/>
</dbReference>